<reference evidence="2" key="1">
    <citation type="journal article" date="2002" name="Science">
        <title>The draft genome of Ciona intestinalis: insights into chordate and vertebrate origins.</title>
        <authorList>
            <person name="Dehal P."/>
            <person name="Satou Y."/>
            <person name="Campbell R.K."/>
            <person name="Chapman J."/>
            <person name="Degnan B."/>
            <person name="De Tomaso A."/>
            <person name="Davidson B."/>
            <person name="Di Gregorio A."/>
            <person name="Gelpke M."/>
            <person name="Goodstein D.M."/>
            <person name="Harafuji N."/>
            <person name="Hastings K.E."/>
            <person name="Ho I."/>
            <person name="Hotta K."/>
            <person name="Huang W."/>
            <person name="Kawashima T."/>
            <person name="Lemaire P."/>
            <person name="Martinez D."/>
            <person name="Meinertzhagen I.A."/>
            <person name="Necula S."/>
            <person name="Nonaka M."/>
            <person name="Putnam N."/>
            <person name="Rash S."/>
            <person name="Saiga H."/>
            <person name="Satake M."/>
            <person name="Terry A."/>
            <person name="Yamada L."/>
            <person name="Wang H.G."/>
            <person name="Awazu S."/>
            <person name="Azumi K."/>
            <person name="Boore J."/>
            <person name="Branno M."/>
            <person name="Chin-Bow S."/>
            <person name="DeSantis R."/>
            <person name="Doyle S."/>
            <person name="Francino P."/>
            <person name="Keys D.N."/>
            <person name="Haga S."/>
            <person name="Hayashi H."/>
            <person name="Hino K."/>
            <person name="Imai K.S."/>
            <person name="Inaba K."/>
            <person name="Kano S."/>
            <person name="Kobayashi K."/>
            <person name="Kobayashi M."/>
            <person name="Lee B.I."/>
            <person name="Makabe K.W."/>
            <person name="Manohar C."/>
            <person name="Matassi G."/>
            <person name="Medina M."/>
            <person name="Mochizuki Y."/>
            <person name="Mount S."/>
            <person name="Morishita T."/>
            <person name="Miura S."/>
            <person name="Nakayama A."/>
            <person name="Nishizaka S."/>
            <person name="Nomoto H."/>
            <person name="Ohta F."/>
            <person name="Oishi K."/>
            <person name="Rigoutsos I."/>
            <person name="Sano M."/>
            <person name="Sasaki A."/>
            <person name="Sasakura Y."/>
            <person name="Shoguchi E."/>
            <person name="Shin-i T."/>
            <person name="Spagnuolo A."/>
            <person name="Stainier D."/>
            <person name="Suzuki M.M."/>
            <person name="Tassy O."/>
            <person name="Takatori N."/>
            <person name="Tokuoka M."/>
            <person name="Yagi K."/>
            <person name="Yoshizaki F."/>
            <person name="Wada S."/>
            <person name="Zhang C."/>
            <person name="Hyatt P.D."/>
            <person name="Larimer F."/>
            <person name="Detter C."/>
            <person name="Doggett N."/>
            <person name="Glavina T."/>
            <person name="Hawkins T."/>
            <person name="Richardson P."/>
            <person name="Lucas S."/>
            <person name="Kohara Y."/>
            <person name="Levine M."/>
            <person name="Satoh N."/>
            <person name="Rokhsar D.S."/>
        </authorList>
    </citation>
    <scope>NUCLEOTIDE SEQUENCE [LARGE SCALE GENOMIC DNA]</scope>
</reference>
<reference evidence="1" key="3">
    <citation type="submission" date="2025-08" db="UniProtKB">
        <authorList>
            <consortium name="Ensembl"/>
        </authorList>
    </citation>
    <scope>IDENTIFICATION</scope>
</reference>
<proteinExistence type="predicted"/>
<evidence type="ECO:0000313" key="2">
    <source>
        <dbReference type="Proteomes" id="UP000008144"/>
    </source>
</evidence>
<organism evidence="1 2">
    <name type="scientific">Ciona intestinalis</name>
    <name type="common">Transparent sea squirt</name>
    <name type="synonym">Ascidia intestinalis</name>
    <dbReference type="NCBI Taxonomy" id="7719"/>
    <lineage>
        <taxon>Eukaryota</taxon>
        <taxon>Metazoa</taxon>
        <taxon>Chordata</taxon>
        <taxon>Tunicata</taxon>
        <taxon>Ascidiacea</taxon>
        <taxon>Phlebobranchia</taxon>
        <taxon>Cionidae</taxon>
        <taxon>Ciona</taxon>
    </lineage>
</organism>
<dbReference type="AlphaFoldDB" id="H2XPN5"/>
<evidence type="ECO:0000313" key="1">
    <source>
        <dbReference type="Ensembl" id="ENSCINP00000031619.1"/>
    </source>
</evidence>
<dbReference type="InParanoid" id="H2XPN5"/>
<dbReference type="EMBL" id="EAAA01002144">
    <property type="status" value="NOT_ANNOTATED_CDS"/>
    <property type="molecule type" value="Genomic_DNA"/>
</dbReference>
<reference evidence="1" key="2">
    <citation type="journal article" date="2008" name="Genome Biol.">
        <title>Improved genome assembly and evidence-based global gene model set for the chordate Ciona intestinalis: new insight into intron and operon populations.</title>
        <authorList>
            <person name="Satou Y."/>
            <person name="Mineta K."/>
            <person name="Ogasawara M."/>
            <person name="Sasakura Y."/>
            <person name="Shoguchi E."/>
            <person name="Ueno K."/>
            <person name="Yamada L."/>
            <person name="Matsumoto J."/>
            <person name="Wasserscheid J."/>
            <person name="Dewar K."/>
            <person name="Wiley G.B."/>
            <person name="Macmil S.L."/>
            <person name="Roe B.A."/>
            <person name="Zeller R.W."/>
            <person name="Hastings K.E."/>
            <person name="Lemaire P."/>
            <person name="Lindquist E."/>
            <person name="Endo T."/>
            <person name="Hotta K."/>
            <person name="Inaba K."/>
        </authorList>
    </citation>
    <scope>NUCLEOTIDE SEQUENCE [LARGE SCALE GENOMIC DNA]</scope>
    <source>
        <strain evidence="1">wild type</strain>
    </source>
</reference>
<dbReference type="Ensembl" id="ENSCINT00000030638.1">
    <property type="protein sequence ID" value="ENSCINP00000031619.1"/>
    <property type="gene ID" value="ENSCING00000024710.1"/>
</dbReference>
<keyword evidence="2" id="KW-1185">Reference proteome</keyword>
<reference evidence="1" key="4">
    <citation type="submission" date="2025-09" db="UniProtKB">
        <authorList>
            <consortium name="Ensembl"/>
        </authorList>
    </citation>
    <scope>IDENTIFICATION</scope>
</reference>
<accession>H2XPN5</accession>
<dbReference type="Proteomes" id="UP000008144">
    <property type="component" value="Chromosome 5"/>
</dbReference>
<name>H2XPN5_CIOIN</name>
<protein>
    <submittedName>
        <fullName evidence="1">Uncharacterized protein</fullName>
    </submittedName>
</protein>
<sequence length="65" mass="7626">VKIEEDVFRATSSVTKSDVSNHNRKQSRGSYTQVMRKKRRAVISLLNIVPDMAYTIHHIYRYVQC</sequence>
<dbReference type="HOGENOM" id="CLU_2855449_0_0_1"/>